<dbReference type="InterPro" id="IPR033469">
    <property type="entry name" value="CYTH-like_dom_sf"/>
</dbReference>
<dbReference type="PANTHER" id="PTHR40114:SF1">
    <property type="entry name" value="SLR0698 PROTEIN"/>
    <property type="match status" value="1"/>
</dbReference>
<dbReference type="CDD" id="cd07891">
    <property type="entry name" value="CYTH-like_CthTTM-like_1"/>
    <property type="match status" value="1"/>
</dbReference>
<evidence type="ECO:0000313" key="3">
    <source>
        <dbReference type="Proteomes" id="UP000092164"/>
    </source>
</evidence>
<evidence type="ECO:0000259" key="1">
    <source>
        <dbReference type="PROSITE" id="PS51707"/>
    </source>
</evidence>
<dbReference type="EMBL" id="LZFP01000034">
    <property type="protein sequence ID" value="OBR37449.1"/>
    <property type="molecule type" value="Genomic_DNA"/>
</dbReference>
<dbReference type="PANTHER" id="PTHR40114">
    <property type="entry name" value="SLR0698 PROTEIN"/>
    <property type="match status" value="1"/>
</dbReference>
<dbReference type="Pfam" id="PF01928">
    <property type="entry name" value="CYTH"/>
    <property type="match status" value="1"/>
</dbReference>
<dbReference type="AlphaFoldDB" id="A0A1B7Z413"/>
<feature type="domain" description="CYTH" evidence="1">
    <location>
        <begin position="1"/>
        <end position="149"/>
    </location>
</feature>
<dbReference type="OrthoDB" id="9805588at2"/>
<dbReference type="InterPro" id="IPR023577">
    <property type="entry name" value="CYTH_domain"/>
</dbReference>
<dbReference type="RefSeq" id="WP_068485479.1">
    <property type="nucleotide sequence ID" value="NZ_CP018760.1"/>
</dbReference>
<dbReference type="SUPFAM" id="SSF55154">
    <property type="entry name" value="CYTH-like phosphatases"/>
    <property type="match status" value="1"/>
</dbReference>
<organism evidence="2 3">
    <name type="scientific">Maribacter hydrothermalis</name>
    <dbReference type="NCBI Taxonomy" id="1836467"/>
    <lineage>
        <taxon>Bacteria</taxon>
        <taxon>Pseudomonadati</taxon>
        <taxon>Bacteroidota</taxon>
        <taxon>Flavobacteriia</taxon>
        <taxon>Flavobacteriales</taxon>
        <taxon>Flavobacteriaceae</taxon>
        <taxon>Maribacter</taxon>
    </lineage>
</organism>
<proteinExistence type="predicted"/>
<dbReference type="SMART" id="SM01118">
    <property type="entry name" value="CYTH"/>
    <property type="match status" value="1"/>
</dbReference>
<dbReference type="KEGG" id="mart:BTR34_07545"/>
<reference evidence="3" key="1">
    <citation type="submission" date="2016-06" db="EMBL/GenBank/DDBJ databases">
        <authorList>
            <person name="Zhan P."/>
        </authorList>
    </citation>
    <scope>NUCLEOTIDE SEQUENCE [LARGE SCALE GENOMIC DNA]</scope>
    <source>
        <strain evidence="3">T28</strain>
    </source>
</reference>
<dbReference type="PROSITE" id="PS51707">
    <property type="entry name" value="CYTH"/>
    <property type="match status" value="1"/>
</dbReference>
<protein>
    <submittedName>
        <fullName evidence="2">Adenylate cyclase</fullName>
    </submittedName>
</protein>
<dbReference type="InterPro" id="IPR012042">
    <property type="entry name" value="NeuTTM/CthTTM-like"/>
</dbReference>
<comment type="caution">
    <text evidence="2">The sequence shown here is derived from an EMBL/GenBank/DDBJ whole genome shotgun (WGS) entry which is preliminary data.</text>
</comment>
<dbReference type="Gene3D" id="2.40.320.10">
    <property type="entry name" value="Hypothetical Protein Pfu-838710-001"/>
    <property type="match status" value="1"/>
</dbReference>
<dbReference type="Proteomes" id="UP000092164">
    <property type="component" value="Unassembled WGS sequence"/>
</dbReference>
<dbReference type="PIRSF" id="PIRSF016487">
    <property type="entry name" value="CYTH_UCP016487"/>
    <property type="match status" value="1"/>
</dbReference>
<accession>A0A1B7Z413</accession>
<sequence length="157" mass="18239">MIEIERKFLVKSDDYKYKASSKTRIVQGFLNTDPNRTVRVRIKGDLGFITVKGKSNETGTSRFEWEKEIAVEEADALLKLCEKGILDKCRYEIPIGNHVYEVDEFYGDNLGLIIAEIELNSEEEKFDKPTWLAAEVTGEIKYYNSQLSKTPYNKWQR</sequence>
<gene>
    <name evidence="2" type="ORF">A9200_07295</name>
</gene>
<evidence type="ECO:0000313" key="2">
    <source>
        <dbReference type="EMBL" id="OBR37449.1"/>
    </source>
</evidence>
<keyword evidence="3" id="KW-1185">Reference proteome</keyword>
<dbReference type="STRING" id="1836467.BTR34_07545"/>
<name>A0A1B7Z413_9FLAO</name>